<keyword evidence="2" id="KW-1185">Reference proteome</keyword>
<feature type="chain" id="PRO_5045431011" evidence="1">
    <location>
        <begin position="17"/>
        <end position="114"/>
    </location>
</feature>
<dbReference type="GeneID" id="104717368"/>
<dbReference type="Proteomes" id="UP000694864">
    <property type="component" value="Chromosome 10"/>
</dbReference>
<name>A0ABM0TYE2_CAMSA</name>
<proteinExistence type="predicted"/>
<feature type="signal peptide" evidence="1">
    <location>
        <begin position="1"/>
        <end position="16"/>
    </location>
</feature>
<keyword evidence="1" id="KW-0732">Signal</keyword>
<organism evidence="2 3">
    <name type="scientific">Camelina sativa</name>
    <name type="common">False flax</name>
    <name type="synonym">Myagrum sativum</name>
    <dbReference type="NCBI Taxonomy" id="90675"/>
    <lineage>
        <taxon>Eukaryota</taxon>
        <taxon>Viridiplantae</taxon>
        <taxon>Streptophyta</taxon>
        <taxon>Embryophyta</taxon>
        <taxon>Tracheophyta</taxon>
        <taxon>Spermatophyta</taxon>
        <taxon>Magnoliopsida</taxon>
        <taxon>eudicotyledons</taxon>
        <taxon>Gunneridae</taxon>
        <taxon>Pentapetalae</taxon>
        <taxon>rosids</taxon>
        <taxon>malvids</taxon>
        <taxon>Brassicales</taxon>
        <taxon>Brassicaceae</taxon>
        <taxon>Camelineae</taxon>
        <taxon>Camelina</taxon>
    </lineage>
</organism>
<evidence type="ECO:0000313" key="2">
    <source>
        <dbReference type="Proteomes" id="UP000694864"/>
    </source>
</evidence>
<reference evidence="3" key="2">
    <citation type="submission" date="2025-08" db="UniProtKB">
        <authorList>
            <consortium name="RefSeq"/>
        </authorList>
    </citation>
    <scope>IDENTIFICATION</scope>
    <source>
        <tissue evidence="3">Leaf</tissue>
    </source>
</reference>
<evidence type="ECO:0000313" key="3">
    <source>
        <dbReference type="RefSeq" id="XP_010433225.1"/>
    </source>
</evidence>
<accession>A0ABM0TYE2</accession>
<reference evidence="2" key="1">
    <citation type="journal article" date="2014" name="Nat. Commun.">
        <title>The emerging biofuel crop Camelina sativa retains a highly undifferentiated hexaploid genome structure.</title>
        <authorList>
            <person name="Kagale S."/>
            <person name="Koh C."/>
            <person name="Nixon J."/>
            <person name="Bollina V."/>
            <person name="Clarke W.E."/>
            <person name="Tuteja R."/>
            <person name="Spillane C."/>
            <person name="Robinson S.J."/>
            <person name="Links M.G."/>
            <person name="Clarke C."/>
            <person name="Higgins E.E."/>
            <person name="Huebert T."/>
            <person name="Sharpe A.G."/>
            <person name="Parkin I.A."/>
        </authorList>
    </citation>
    <scope>NUCLEOTIDE SEQUENCE [LARGE SCALE GENOMIC DNA]</scope>
    <source>
        <strain evidence="2">cv. DH55</strain>
    </source>
</reference>
<sequence length="114" mass="13015">MHRALLLMTLITSAVSMSEEEQQCRDMFESFIEGIPMQPSPQYCRGVGRLNNVLKLTSPITLQGLEKKNGKEEVRVRCDCPELEVIWKIRCVPCAQNPDPNITEDESHVLSWNL</sequence>
<protein>
    <submittedName>
        <fullName evidence="3">Protein ARABIDOPSIS THALIANA ANTHER 7-like</fullName>
    </submittedName>
</protein>
<gene>
    <name evidence="3" type="primary">LOC104717368</name>
</gene>
<evidence type="ECO:0000256" key="1">
    <source>
        <dbReference type="SAM" id="SignalP"/>
    </source>
</evidence>
<dbReference type="RefSeq" id="XP_010433225.1">
    <property type="nucleotide sequence ID" value="XM_010434923.1"/>
</dbReference>